<dbReference type="RefSeq" id="WP_077464198.1">
    <property type="nucleotide sequence ID" value="NZ_MLAA01000038.1"/>
</dbReference>
<sequence length="262" mass="30895">MKIKHQFFILISGTLLRLVGNILKIFSYPFHWLFPQKRFTIPVYSPPLRKSPKDIQIPRIIWQTNYSNKVTLPIYCNYLVNRLLALSFEYRYVSTEEREEYIKANAEEYVYQAYCKLNDGAAQADFWRIFTLYHEGGTYMDIDGHLVWCLDKIIEGQDNEVLIVRRQLYTNFFMASKKANSFLKETLDIIIDNIENQRIDGGVFSMTGPTTLNSALQGKKVNTRSDKLTCIQGTFSNEYFQYMDKKRGKWNHTKKEDLLKKE</sequence>
<dbReference type="SUPFAM" id="SSF53448">
    <property type="entry name" value="Nucleotide-diphospho-sugar transferases"/>
    <property type="match status" value="1"/>
</dbReference>
<keyword evidence="2" id="KW-0472">Membrane</keyword>
<protein>
    <submittedName>
        <fullName evidence="3">Glycosyl transferase</fullName>
    </submittedName>
</protein>
<dbReference type="InterPro" id="IPR007577">
    <property type="entry name" value="GlycoTrfase_DXD_sugar-bd_CS"/>
</dbReference>
<dbReference type="EMBL" id="MLAA01000038">
    <property type="protein sequence ID" value="OOF67848.1"/>
    <property type="molecule type" value="Genomic_DNA"/>
</dbReference>
<dbReference type="PANTHER" id="PTHR32385">
    <property type="entry name" value="MANNOSYL PHOSPHORYLINOSITOL CERAMIDE SYNTHASE"/>
    <property type="match status" value="1"/>
</dbReference>
<evidence type="ECO:0000313" key="4">
    <source>
        <dbReference type="Proteomes" id="UP000188820"/>
    </source>
</evidence>
<dbReference type="PANTHER" id="PTHR32385:SF15">
    <property type="entry name" value="INOSITOL PHOSPHOCERAMIDE MANNOSYLTRANSFERASE 1"/>
    <property type="match status" value="1"/>
</dbReference>
<keyword evidence="2" id="KW-1133">Transmembrane helix</keyword>
<name>A0ABX3KWF7_9PAST</name>
<reference evidence="3 4" key="1">
    <citation type="submission" date="2016-10" db="EMBL/GenBank/DDBJ databases">
        <title>Rodentibacter gen. nov. and new species.</title>
        <authorList>
            <person name="Christensen H."/>
        </authorList>
    </citation>
    <scope>NUCLEOTIDE SEQUENCE [LARGE SCALE GENOMIC DNA]</scope>
    <source>
        <strain evidence="3 4">1998236014</strain>
    </source>
</reference>
<dbReference type="GO" id="GO:0016740">
    <property type="term" value="F:transferase activity"/>
    <property type="evidence" value="ECO:0007669"/>
    <property type="project" value="UniProtKB-KW"/>
</dbReference>
<gene>
    <name evidence="3" type="ORF">BKG89_08880</name>
</gene>
<keyword evidence="4" id="KW-1185">Reference proteome</keyword>
<keyword evidence="2" id="KW-0812">Transmembrane</keyword>
<dbReference type="Gene3D" id="3.90.550.20">
    <property type="match status" value="1"/>
</dbReference>
<evidence type="ECO:0000256" key="1">
    <source>
        <dbReference type="ARBA" id="ARBA00022679"/>
    </source>
</evidence>
<evidence type="ECO:0000313" key="3">
    <source>
        <dbReference type="EMBL" id="OOF67848.1"/>
    </source>
</evidence>
<keyword evidence="1 3" id="KW-0808">Transferase</keyword>
<dbReference type="Pfam" id="PF04488">
    <property type="entry name" value="Gly_transf_sug"/>
    <property type="match status" value="1"/>
</dbReference>
<feature type="transmembrane region" description="Helical" evidence="2">
    <location>
        <begin position="7"/>
        <end position="30"/>
    </location>
</feature>
<accession>A0ABX3KWF7</accession>
<evidence type="ECO:0000256" key="2">
    <source>
        <dbReference type="SAM" id="Phobius"/>
    </source>
</evidence>
<comment type="caution">
    <text evidence="3">The sequence shown here is derived from an EMBL/GenBank/DDBJ whole genome shotgun (WGS) entry which is preliminary data.</text>
</comment>
<proteinExistence type="predicted"/>
<dbReference type="Proteomes" id="UP000188820">
    <property type="component" value="Unassembled WGS sequence"/>
</dbReference>
<dbReference type="InterPro" id="IPR051706">
    <property type="entry name" value="Glycosyltransferase_domain"/>
</dbReference>
<dbReference type="InterPro" id="IPR029044">
    <property type="entry name" value="Nucleotide-diphossugar_trans"/>
</dbReference>
<organism evidence="3 4">
    <name type="scientific">Rodentibacter caecimuris</name>
    <dbReference type="NCBI Taxonomy" id="1796644"/>
    <lineage>
        <taxon>Bacteria</taxon>
        <taxon>Pseudomonadati</taxon>
        <taxon>Pseudomonadota</taxon>
        <taxon>Gammaproteobacteria</taxon>
        <taxon>Pasteurellales</taxon>
        <taxon>Pasteurellaceae</taxon>
        <taxon>Rodentibacter</taxon>
    </lineage>
</organism>